<dbReference type="EMBL" id="VSSQ01003274">
    <property type="protein sequence ID" value="MPM19927.1"/>
    <property type="molecule type" value="Genomic_DNA"/>
</dbReference>
<proteinExistence type="predicted"/>
<sequence>MDYSFNVEMAVKYGVEEAVLLQHLYFWIQKNAANQKHLHDGYYWTYNSAQAFTVIFPFWSRQKVDRMIQSLREQGAILVGNYNDVGRDRTRWFALSEAVCAIAENRAMHCSELSNPLLNSEQPLPDNKPDRNTDKSVRAQCLPRGEHRYVKLTDEEYQRLVNDLGKREVERVIAYLDESAAMTDNKNRWKNWNLVIRKAAREKWGKRENQAREGRMIELDEKGRLIT</sequence>
<protein>
    <submittedName>
        <fullName evidence="1">Uncharacterized protein</fullName>
    </submittedName>
</protein>
<gene>
    <name evidence="1" type="ORF">SDC9_66354</name>
</gene>
<evidence type="ECO:0000313" key="1">
    <source>
        <dbReference type="EMBL" id="MPM19927.1"/>
    </source>
</evidence>
<organism evidence="1">
    <name type="scientific">bioreactor metagenome</name>
    <dbReference type="NCBI Taxonomy" id="1076179"/>
    <lineage>
        <taxon>unclassified sequences</taxon>
        <taxon>metagenomes</taxon>
        <taxon>ecological metagenomes</taxon>
    </lineage>
</organism>
<name>A0A644XVK3_9ZZZZ</name>
<dbReference type="AlphaFoldDB" id="A0A644XVK3"/>
<comment type="caution">
    <text evidence="1">The sequence shown here is derived from an EMBL/GenBank/DDBJ whole genome shotgun (WGS) entry which is preliminary data.</text>
</comment>
<reference evidence="1" key="1">
    <citation type="submission" date="2019-08" db="EMBL/GenBank/DDBJ databases">
        <authorList>
            <person name="Kucharzyk K."/>
            <person name="Murdoch R.W."/>
            <person name="Higgins S."/>
            <person name="Loffler F."/>
        </authorList>
    </citation>
    <scope>NUCLEOTIDE SEQUENCE</scope>
</reference>
<accession>A0A644XVK3</accession>